<organism evidence="1 2">
    <name type="scientific">Canavalia gladiata</name>
    <name type="common">Sword bean</name>
    <name type="synonym">Dolichos gladiatus</name>
    <dbReference type="NCBI Taxonomy" id="3824"/>
    <lineage>
        <taxon>Eukaryota</taxon>
        <taxon>Viridiplantae</taxon>
        <taxon>Streptophyta</taxon>
        <taxon>Embryophyta</taxon>
        <taxon>Tracheophyta</taxon>
        <taxon>Spermatophyta</taxon>
        <taxon>Magnoliopsida</taxon>
        <taxon>eudicotyledons</taxon>
        <taxon>Gunneridae</taxon>
        <taxon>Pentapetalae</taxon>
        <taxon>rosids</taxon>
        <taxon>fabids</taxon>
        <taxon>Fabales</taxon>
        <taxon>Fabaceae</taxon>
        <taxon>Papilionoideae</taxon>
        <taxon>50 kb inversion clade</taxon>
        <taxon>NPAAA clade</taxon>
        <taxon>indigoferoid/millettioid clade</taxon>
        <taxon>Phaseoleae</taxon>
        <taxon>Canavalia</taxon>
    </lineage>
</organism>
<sequence length="107" mass="12800">MERSVVCLLYLFKLHVQSCNFFTCFFSGWNWLRRKMIAAFKSCEVHELLKTGDVNSCDITTYLFRPYLVSCPMFRNLVESEVLRRFYSRKRRSRFIYEILVNSVSAS</sequence>
<accession>A0AAN9KYV4</accession>
<gene>
    <name evidence="1" type="ORF">VNO77_27965</name>
</gene>
<dbReference type="Proteomes" id="UP001367508">
    <property type="component" value="Unassembled WGS sequence"/>
</dbReference>
<comment type="caution">
    <text evidence="1">The sequence shown here is derived from an EMBL/GenBank/DDBJ whole genome shotgun (WGS) entry which is preliminary data.</text>
</comment>
<reference evidence="1 2" key="1">
    <citation type="submission" date="2024-01" db="EMBL/GenBank/DDBJ databases">
        <title>The genomes of 5 underutilized Papilionoideae crops provide insights into root nodulation and disease resistanc.</title>
        <authorList>
            <person name="Jiang F."/>
        </authorList>
    </citation>
    <scope>NUCLEOTIDE SEQUENCE [LARGE SCALE GENOMIC DNA]</scope>
    <source>
        <strain evidence="1">LVBAO_FW01</strain>
        <tissue evidence="1">Leaves</tissue>
    </source>
</reference>
<evidence type="ECO:0000313" key="2">
    <source>
        <dbReference type="Proteomes" id="UP001367508"/>
    </source>
</evidence>
<name>A0AAN9KYV4_CANGL</name>
<dbReference type="EMBL" id="JAYMYQ010000006">
    <property type="protein sequence ID" value="KAK7324429.1"/>
    <property type="molecule type" value="Genomic_DNA"/>
</dbReference>
<protein>
    <submittedName>
        <fullName evidence="1">Uncharacterized protein</fullName>
    </submittedName>
</protein>
<keyword evidence="2" id="KW-1185">Reference proteome</keyword>
<evidence type="ECO:0000313" key="1">
    <source>
        <dbReference type="EMBL" id="KAK7324429.1"/>
    </source>
</evidence>
<proteinExistence type="predicted"/>
<dbReference type="AlphaFoldDB" id="A0AAN9KYV4"/>